<evidence type="ECO:0000313" key="2">
    <source>
        <dbReference type="Proteomes" id="UP001054837"/>
    </source>
</evidence>
<name>A0AAV4SWJ9_9ARAC</name>
<keyword evidence="2" id="KW-1185">Reference proteome</keyword>
<protein>
    <submittedName>
        <fullName evidence="1">Uncharacterized protein</fullName>
    </submittedName>
</protein>
<dbReference type="Proteomes" id="UP001054837">
    <property type="component" value="Unassembled WGS sequence"/>
</dbReference>
<sequence length="73" mass="8818">MIWIFFIFTCVSRNEFVLDNLKKNSHWRNLLRSKYTFCKHFILLNSAFLVSAFTKPNLFIEEEDAIFDRCTHP</sequence>
<gene>
    <name evidence="1" type="ORF">CDAR_305061</name>
</gene>
<accession>A0AAV4SWJ9</accession>
<dbReference type="AlphaFoldDB" id="A0AAV4SWJ9"/>
<proteinExistence type="predicted"/>
<reference evidence="1 2" key="1">
    <citation type="submission" date="2021-06" db="EMBL/GenBank/DDBJ databases">
        <title>Caerostris darwini draft genome.</title>
        <authorList>
            <person name="Kono N."/>
            <person name="Arakawa K."/>
        </authorList>
    </citation>
    <scope>NUCLEOTIDE SEQUENCE [LARGE SCALE GENOMIC DNA]</scope>
</reference>
<organism evidence="1 2">
    <name type="scientific">Caerostris darwini</name>
    <dbReference type="NCBI Taxonomy" id="1538125"/>
    <lineage>
        <taxon>Eukaryota</taxon>
        <taxon>Metazoa</taxon>
        <taxon>Ecdysozoa</taxon>
        <taxon>Arthropoda</taxon>
        <taxon>Chelicerata</taxon>
        <taxon>Arachnida</taxon>
        <taxon>Araneae</taxon>
        <taxon>Araneomorphae</taxon>
        <taxon>Entelegynae</taxon>
        <taxon>Araneoidea</taxon>
        <taxon>Araneidae</taxon>
        <taxon>Caerostris</taxon>
    </lineage>
</organism>
<evidence type="ECO:0000313" key="1">
    <source>
        <dbReference type="EMBL" id="GIY37636.1"/>
    </source>
</evidence>
<comment type="caution">
    <text evidence="1">The sequence shown here is derived from an EMBL/GenBank/DDBJ whole genome shotgun (WGS) entry which is preliminary data.</text>
</comment>
<dbReference type="EMBL" id="BPLQ01008475">
    <property type="protein sequence ID" value="GIY37636.1"/>
    <property type="molecule type" value="Genomic_DNA"/>
</dbReference>